<feature type="domain" description="Xylanolytic transcriptional activator regulatory" evidence="9">
    <location>
        <begin position="23"/>
        <end position="97"/>
    </location>
</feature>
<keyword evidence="4" id="KW-0238">DNA-binding</keyword>
<evidence type="ECO:0000256" key="3">
    <source>
        <dbReference type="ARBA" id="ARBA00023015"/>
    </source>
</evidence>
<organism evidence="10 11">
    <name type="scientific">Gibberella nygamai</name>
    <name type="common">Bean root rot disease fungus</name>
    <name type="synonym">Fusarium nygamai</name>
    <dbReference type="NCBI Taxonomy" id="42673"/>
    <lineage>
        <taxon>Eukaryota</taxon>
        <taxon>Fungi</taxon>
        <taxon>Dikarya</taxon>
        <taxon>Ascomycota</taxon>
        <taxon>Pezizomycotina</taxon>
        <taxon>Sordariomycetes</taxon>
        <taxon>Hypocreomycetidae</taxon>
        <taxon>Hypocreales</taxon>
        <taxon>Nectriaceae</taxon>
        <taxon>Fusarium</taxon>
        <taxon>Fusarium fujikuroi species complex</taxon>
    </lineage>
</organism>
<sequence>MGLQIMCLLHLARQTAGFGADLVWISSGTLFRTAMYMGLHRDPMHLPKVPVFEAEQRRRLWGTIIELTLQSSVESGGPPLFSTDDFDTEPPSNLDDNELEAKGPDTTTPVSKALEVYTDSSFLIAIRKSLALRLEIAKFVNNFRSPPTFEETLRLNAELTAACRTLTQAVNSFQKSDSRASPFHSQLLEHIIRPFFIVLHMPFMKRAFENPAYYFSRKMMLDSALKLYTSSCADSTLISGTHVSAPNHDYARLTICGSGPFRNIVLRAHMIIAAEVIAQLEEDEGLAPRVDLLDALRGMPVWTRRRQEAGETNIKSHLFATVILTYIDCLMQGLDIQQTEKAVLARGSVSLKEAIDMLQLSAGGSHLNDSSPQGETILTDNTAMLGDDWSWADLVSWLSSATRN</sequence>
<dbReference type="GO" id="GO:0001228">
    <property type="term" value="F:DNA-binding transcription activator activity, RNA polymerase II-specific"/>
    <property type="evidence" value="ECO:0007669"/>
    <property type="project" value="TreeGrafter"/>
</dbReference>
<dbReference type="Proteomes" id="UP000236664">
    <property type="component" value="Unassembled WGS sequence"/>
</dbReference>
<evidence type="ECO:0000256" key="6">
    <source>
        <dbReference type="ARBA" id="ARBA00023242"/>
    </source>
</evidence>
<proteinExistence type="predicted"/>
<dbReference type="Pfam" id="PF04082">
    <property type="entry name" value="Fungal_trans"/>
    <property type="match status" value="1"/>
</dbReference>
<keyword evidence="5" id="KW-0804">Transcription</keyword>
<dbReference type="EMBL" id="MTQA01000392">
    <property type="protein sequence ID" value="PNP59968.1"/>
    <property type="molecule type" value="Genomic_DNA"/>
</dbReference>
<dbReference type="PANTHER" id="PTHR31944:SF131">
    <property type="entry name" value="HEME-RESPONSIVE ZINC FINGER TRANSCRIPTION FACTOR HAP1"/>
    <property type="match status" value="1"/>
</dbReference>
<dbReference type="GO" id="GO:0008270">
    <property type="term" value="F:zinc ion binding"/>
    <property type="evidence" value="ECO:0007669"/>
    <property type="project" value="InterPro"/>
</dbReference>
<dbReference type="InterPro" id="IPR007219">
    <property type="entry name" value="XnlR_reg_dom"/>
</dbReference>
<keyword evidence="8" id="KW-0732">Signal</keyword>
<keyword evidence="3" id="KW-0805">Transcription regulation</keyword>
<dbReference type="CDD" id="cd12148">
    <property type="entry name" value="fungal_TF_MHR"/>
    <property type="match status" value="1"/>
</dbReference>
<feature type="chain" id="PRO_5014463993" description="Xylanolytic transcriptional activator regulatory domain-containing protein" evidence="8">
    <location>
        <begin position="18"/>
        <end position="404"/>
    </location>
</feature>
<feature type="signal peptide" evidence="8">
    <location>
        <begin position="1"/>
        <end position="17"/>
    </location>
</feature>
<evidence type="ECO:0000313" key="11">
    <source>
        <dbReference type="Proteomes" id="UP000236664"/>
    </source>
</evidence>
<evidence type="ECO:0000259" key="9">
    <source>
        <dbReference type="SMART" id="SM00906"/>
    </source>
</evidence>
<keyword evidence="2" id="KW-0862">Zinc</keyword>
<comment type="caution">
    <text evidence="10">The sequence shown here is derived from an EMBL/GenBank/DDBJ whole genome shotgun (WGS) entry which is preliminary data.</text>
</comment>
<keyword evidence="6" id="KW-0539">Nucleus</keyword>
<dbReference type="PANTHER" id="PTHR31944">
    <property type="entry name" value="HEME-RESPONSIVE ZINC FINGER TRANSCRIPTION FACTOR HAP1"/>
    <property type="match status" value="1"/>
</dbReference>
<keyword evidence="11" id="KW-1185">Reference proteome</keyword>
<evidence type="ECO:0000256" key="7">
    <source>
        <dbReference type="SAM" id="MobiDB-lite"/>
    </source>
</evidence>
<evidence type="ECO:0000256" key="5">
    <source>
        <dbReference type="ARBA" id="ARBA00023163"/>
    </source>
</evidence>
<dbReference type="GO" id="GO:0000978">
    <property type="term" value="F:RNA polymerase II cis-regulatory region sequence-specific DNA binding"/>
    <property type="evidence" value="ECO:0007669"/>
    <property type="project" value="TreeGrafter"/>
</dbReference>
<dbReference type="AlphaFoldDB" id="A0A2K0UQC4"/>
<evidence type="ECO:0000256" key="2">
    <source>
        <dbReference type="ARBA" id="ARBA00022833"/>
    </source>
</evidence>
<name>A0A2K0UQC4_GIBNY</name>
<reference evidence="10 11" key="1">
    <citation type="submission" date="2017-06" db="EMBL/GenBank/DDBJ databases">
        <title>Genome of Fusarium nygamai isolate CS10214.</title>
        <authorList>
            <person name="Gardiner D.M."/>
            <person name="Obanor F."/>
            <person name="Kazan K."/>
        </authorList>
    </citation>
    <scope>NUCLEOTIDE SEQUENCE [LARGE SCALE GENOMIC DNA]</scope>
    <source>
        <strain evidence="10 11">CS10214</strain>
    </source>
</reference>
<protein>
    <recommendedName>
        <fullName evidence="9">Xylanolytic transcriptional activator regulatory domain-containing protein</fullName>
    </recommendedName>
</protein>
<evidence type="ECO:0000256" key="4">
    <source>
        <dbReference type="ARBA" id="ARBA00023125"/>
    </source>
</evidence>
<evidence type="ECO:0000256" key="8">
    <source>
        <dbReference type="SAM" id="SignalP"/>
    </source>
</evidence>
<keyword evidence="1" id="KW-0479">Metal-binding</keyword>
<evidence type="ECO:0000256" key="1">
    <source>
        <dbReference type="ARBA" id="ARBA00022723"/>
    </source>
</evidence>
<dbReference type="GO" id="GO:0005634">
    <property type="term" value="C:nucleus"/>
    <property type="evidence" value="ECO:0007669"/>
    <property type="project" value="TreeGrafter"/>
</dbReference>
<accession>A0A2K0UQC4</accession>
<dbReference type="SMART" id="SM00906">
    <property type="entry name" value="Fungal_trans"/>
    <property type="match status" value="1"/>
</dbReference>
<dbReference type="OrthoDB" id="4337792at2759"/>
<evidence type="ECO:0000313" key="10">
    <source>
        <dbReference type="EMBL" id="PNP59968.1"/>
    </source>
</evidence>
<gene>
    <name evidence="10" type="ORF">FNYG_14705</name>
</gene>
<dbReference type="GO" id="GO:0006351">
    <property type="term" value="P:DNA-templated transcription"/>
    <property type="evidence" value="ECO:0007669"/>
    <property type="project" value="InterPro"/>
</dbReference>
<feature type="region of interest" description="Disordered" evidence="7">
    <location>
        <begin position="75"/>
        <end position="105"/>
    </location>
</feature>
<dbReference type="InterPro" id="IPR051430">
    <property type="entry name" value="Fungal_TF_Env_Response"/>
</dbReference>